<comment type="caution">
    <text evidence="2">The sequence shown here is derived from an EMBL/GenBank/DDBJ whole genome shotgun (WGS) entry which is preliminary data.</text>
</comment>
<evidence type="ECO:0000313" key="2">
    <source>
        <dbReference type="EMBL" id="KOO42812.1"/>
    </source>
</evidence>
<dbReference type="RefSeq" id="WP_053402611.1">
    <property type="nucleotide sequence ID" value="NZ_JAUKEN010000001.1"/>
</dbReference>
<dbReference type="Pfam" id="PF04070">
    <property type="entry name" value="DUF378"/>
    <property type="match status" value="1"/>
</dbReference>
<keyword evidence="1" id="KW-0472">Membrane</keyword>
<keyword evidence="2" id="KW-0808">Transferase</keyword>
<keyword evidence="1" id="KW-0812">Transmembrane</keyword>
<evidence type="ECO:0000256" key="1">
    <source>
        <dbReference type="SAM" id="Phobius"/>
    </source>
</evidence>
<protein>
    <submittedName>
        <fullName evidence="2">GNAT family acetyltransferase</fullName>
    </submittedName>
</protein>
<feature type="transmembrane region" description="Helical" evidence="1">
    <location>
        <begin position="43"/>
        <end position="61"/>
    </location>
</feature>
<keyword evidence="1" id="KW-1133">Transmembrane helix</keyword>
<dbReference type="PANTHER" id="PTHR37304">
    <property type="entry name" value="MEMBRANE PROTEIN-RELATED"/>
    <property type="match status" value="1"/>
</dbReference>
<proteinExistence type="predicted"/>
<dbReference type="PANTHER" id="PTHR37304:SF1">
    <property type="entry name" value="MEMBRANE PROTEIN"/>
    <property type="match status" value="1"/>
</dbReference>
<name>A0A0M0KVZ6_9BACI</name>
<accession>A0A0M0KVZ6</accession>
<dbReference type="AlphaFoldDB" id="A0A0M0KVZ6"/>
<reference evidence="3" key="1">
    <citation type="submission" date="2015-08" db="EMBL/GenBank/DDBJ databases">
        <title>Fjat-14210 dsm16467.</title>
        <authorList>
            <person name="Liu B."/>
            <person name="Wang J."/>
            <person name="Zhu Y."/>
            <person name="Liu G."/>
            <person name="Chen Q."/>
            <person name="Chen Z."/>
            <person name="Lan J."/>
            <person name="Che J."/>
            <person name="Ge C."/>
            <person name="Shi H."/>
            <person name="Pan Z."/>
            <person name="Liu X."/>
        </authorList>
    </citation>
    <scope>NUCLEOTIDE SEQUENCE [LARGE SCALE GENOMIC DNA]</scope>
    <source>
        <strain evidence="3">DSM 16467</strain>
    </source>
</reference>
<sequence>MTKFISMLASVLLIIGGLNWLFVSLDFNLVTKLFGSSPTLVDIIYWAIGLSAVYVLYDRFLKGK</sequence>
<evidence type="ECO:0000313" key="3">
    <source>
        <dbReference type="Proteomes" id="UP000037558"/>
    </source>
</evidence>
<dbReference type="Proteomes" id="UP000037558">
    <property type="component" value="Unassembled WGS sequence"/>
</dbReference>
<dbReference type="GO" id="GO:0016740">
    <property type="term" value="F:transferase activity"/>
    <property type="evidence" value="ECO:0007669"/>
    <property type="project" value="UniProtKB-KW"/>
</dbReference>
<feature type="transmembrane region" description="Helical" evidence="1">
    <location>
        <begin position="7"/>
        <end position="23"/>
    </location>
</feature>
<dbReference type="OrthoDB" id="9812136at2"/>
<dbReference type="EMBL" id="LILC01000023">
    <property type="protein sequence ID" value="KOO42812.1"/>
    <property type="molecule type" value="Genomic_DNA"/>
</dbReference>
<organism evidence="2 3">
    <name type="scientific">Priestia koreensis</name>
    <dbReference type="NCBI Taxonomy" id="284581"/>
    <lineage>
        <taxon>Bacteria</taxon>
        <taxon>Bacillati</taxon>
        <taxon>Bacillota</taxon>
        <taxon>Bacilli</taxon>
        <taxon>Bacillales</taxon>
        <taxon>Bacillaceae</taxon>
        <taxon>Priestia</taxon>
    </lineage>
</organism>
<keyword evidence="3" id="KW-1185">Reference proteome</keyword>
<dbReference type="InterPro" id="IPR007211">
    <property type="entry name" value="DUF378"/>
</dbReference>
<gene>
    <name evidence="2" type="ORF">AMD01_16850</name>
</gene>
<dbReference type="PATRIC" id="fig|284581.3.peg.2873"/>